<dbReference type="InterPro" id="IPR012349">
    <property type="entry name" value="Split_barrel_FMN-bd"/>
</dbReference>
<dbReference type="PANTHER" id="PTHR42815">
    <property type="entry name" value="FAD-BINDING, PUTATIVE (AFU_ORTHOLOGUE AFUA_6G07600)-RELATED"/>
    <property type="match status" value="1"/>
</dbReference>
<dbReference type="Pfam" id="PF01243">
    <property type="entry name" value="PNPOx_N"/>
    <property type="match status" value="1"/>
</dbReference>
<feature type="domain" description="Pyridoxamine 5'-phosphate oxidase N-terminal" evidence="1">
    <location>
        <begin position="155"/>
        <end position="249"/>
    </location>
</feature>
<evidence type="ECO:0000259" key="1">
    <source>
        <dbReference type="Pfam" id="PF01243"/>
    </source>
</evidence>
<comment type="caution">
    <text evidence="2">The sequence shown here is derived from an EMBL/GenBank/DDBJ whole genome shotgun (WGS) entry which is preliminary data.</text>
</comment>
<dbReference type="InterPro" id="IPR011576">
    <property type="entry name" value="Pyridox_Oxase_N"/>
</dbReference>
<evidence type="ECO:0000313" key="3">
    <source>
        <dbReference type="Proteomes" id="UP000609726"/>
    </source>
</evidence>
<proteinExistence type="predicted"/>
<evidence type="ECO:0000313" key="2">
    <source>
        <dbReference type="EMBL" id="NHZ93741.1"/>
    </source>
</evidence>
<accession>A0ABX0P334</accession>
<dbReference type="PANTHER" id="PTHR42815:SF2">
    <property type="entry name" value="FAD-BINDING, PUTATIVE (AFU_ORTHOLOGUE AFUA_6G07600)-RELATED"/>
    <property type="match status" value="1"/>
</dbReference>
<name>A0ABX0P334_9BURK</name>
<keyword evidence="3" id="KW-1185">Reference proteome</keyword>
<organism evidence="2 3">
    <name type="scientific">Massilia mucilaginosa</name>
    <dbReference type="NCBI Taxonomy" id="2609282"/>
    <lineage>
        <taxon>Bacteria</taxon>
        <taxon>Pseudomonadati</taxon>
        <taxon>Pseudomonadota</taxon>
        <taxon>Betaproteobacteria</taxon>
        <taxon>Burkholderiales</taxon>
        <taxon>Oxalobacteraceae</taxon>
        <taxon>Telluria group</taxon>
        <taxon>Massilia</taxon>
    </lineage>
</organism>
<dbReference type="SUPFAM" id="SSF50475">
    <property type="entry name" value="FMN-binding split barrel"/>
    <property type="match status" value="2"/>
</dbReference>
<sequence>MSAPYHEGELRAQALAGEISHGNGIRPFMPDQHRDFFAALPFVLVGTVEADGRPRARVAAGAPGFIDSPDARSLRIAVQDSGLRAGQALGLLGIDFGTRRRNRLNGVVRSAGGGGVLIDVRESFGNCPQHIVPRDVRAVAPVEAMVREFDRLDDEPEARALIACAGTFFIATSGGRYGVDISHRGGLAGFVRIEGDSLAVPDYGGNRYFNTLGNVLLDARAALLFIDDASGAVLELEGRVEIVWDEGAAVPGQAGGRHWHFKIERGRITHGALALRWTRRQ</sequence>
<reference evidence="2 3" key="1">
    <citation type="submission" date="2019-10" db="EMBL/GenBank/DDBJ databases">
        <title>Taxonomy of Antarctic Massilia spp.: description of Massilia rubra sp. nov., Massilia aquatica sp. nov., Massilia mucilaginosa sp. nov., Massilia frigida sp. nov. isolated from streams, lakes and regoliths.</title>
        <authorList>
            <person name="Holochova P."/>
            <person name="Sedlacek I."/>
            <person name="Kralova S."/>
            <person name="Maslanova I."/>
            <person name="Busse H.-J."/>
            <person name="Stankova E."/>
            <person name="Vrbovska V."/>
            <person name="Kovarovic V."/>
            <person name="Bartak M."/>
            <person name="Svec P."/>
            <person name="Pantucek R."/>
        </authorList>
    </citation>
    <scope>NUCLEOTIDE SEQUENCE [LARGE SCALE GENOMIC DNA]</scope>
    <source>
        <strain evidence="2 3">CCM 8733</strain>
    </source>
</reference>
<gene>
    <name evidence="2" type="ORF">F2P45_32790</name>
</gene>
<protein>
    <submittedName>
        <fullName evidence="2">Pyridoxamine 5'-phosphate oxidase</fullName>
    </submittedName>
</protein>
<dbReference type="Proteomes" id="UP000609726">
    <property type="component" value="Unassembled WGS sequence"/>
</dbReference>
<dbReference type="Gene3D" id="2.30.110.10">
    <property type="entry name" value="Electron Transport, Fmn-binding Protein, Chain A"/>
    <property type="match status" value="1"/>
</dbReference>
<dbReference type="RefSeq" id="WP_223164884.1">
    <property type="nucleotide sequence ID" value="NZ_WHJH01000089.1"/>
</dbReference>
<dbReference type="EMBL" id="WHJH01000089">
    <property type="protein sequence ID" value="NHZ93741.1"/>
    <property type="molecule type" value="Genomic_DNA"/>
</dbReference>